<proteinExistence type="predicted"/>
<protein>
    <submittedName>
        <fullName evidence="2">Uncharacterized protein</fullName>
    </submittedName>
</protein>
<keyword evidence="1" id="KW-0472">Membrane</keyword>
<dbReference type="AlphaFoldDB" id="A0A2A2HEE9"/>
<evidence type="ECO:0000256" key="1">
    <source>
        <dbReference type="SAM" id="Phobius"/>
    </source>
</evidence>
<name>A0A2A2HEE9_9EURY</name>
<evidence type="ECO:0000313" key="5">
    <source>
        <dbReference type="Proteomes" id="UP000246004"/>
    </source>
</evidence>
<evidence type="ECO:0000313" key="4">
    <source>
        <dbReference type="Proteomes" id="UP000217528"/>
    </source>
</evidence>
<dbReference type="OrthoDB" id="82543at2157"/>
<dbReference type="Proteomes" id="UP000217528">
    <property type="component" value="Unassembled WGS sequence"/>
</dbReference>
<reference evidence="2 4" key="2">
    <citation type="journal article" date="2017" name="BMC Genomics">
        <title>Genomic analysis of methanogenic archaea reveals a shift towards energy conservation.</title>
        <authorList>
            <person name="Gilmore S.P."/>
            <person name="Henske J.K."/>
            <person name="Sexton J.A."/>
            <person name="Solomon K.V."/>
            <person name="Seppala S."/>
            <person name="Yoo J.I."/>
            <person name="Huyett L.M."/>
            <person name="Pressman A."/>
            <person name="Cogan J.Z."/>
            <person name="Kivenson V."/>
            <person name="Peng X."/>
            <person name="Tan Y."/>
            <person name="Valentine D.L."/>
            <person name="O'Malley M.A."/>
        </authorList>
    </citation>
    <scope>NUCLEOTIDE SEQUENCE [LARGE SCALE GENOMIC DNA]</scope>
    <source>
        <strain evidence="2 4">1R-7</strain>
    </source>
</reference>
<gene>
    <name evidence="2" type="ORF">ASJ82_02615</name>
    <name evidence="3" type="ORF">MSCUN_12470</name>
</gene>
<comment type="caution">
    <text evidence="2">The sequence shown here is derived from an EMBL/GenBank/DDBJ whole genome shotgun (WGS) entry which is preliminary data.</text>
</comment>
<sequence>MKNNQGYITTTLILLMIIPALMIILITLDQNQHHTQQTSTQIENDKLTKTTQTYKDEITQQTQKAVSEVTQNQTQTKKPLKDAKQTIKQQLQKNLNTKTQQYQKTHNIQIECIINQVKQTNDPFKIEINYTINAANKKSQITQTTSQQVTLENNKYPIYDPQPFLKAKVIKQQNIVRYKTNTNLTSTYNDAYSGYIIHKCPYSDYHEHANSNQTFNYCLKNHYYHISHDGLCLFCRMENQTTCPHNGLETFIIPVFKTQKAITSIDHVLFNQTNQYNGQYTQIDDTTYLYLDKGHKNKYGLL</sequence>
<organism evidence="2 4">
    <name type="scientific">Methanosphaera cuniculi</name>
    <dbReference type="NCBI Taxonomy" id="1077256"/>
    <lineage>
        <taxon>Archaea</taxon>
        <taxon>Methanobacteriati</taxon>
        <taxon>Methanobacteriota</taxon>
        <taxon>Methanomada group</taxon>
        <taxon>Methanobacteria</taxon>
        <taxon>Methanobacteriales</taxon>
        <taxon>Methanobacteriaceae</taxon>
        <taxon>Methanosphaera</taxon>
    </lineage>
</organism>
<feature type="transmembrane region" description="Helical" evidence="1">
    <location>
        <begin position="7"/>
        <end position="28"/>
    </location>
</feature>
<accession>A0A2A2HEE9</accession>
<dbReference type="Proteomes" id="UP000246004">
    <property type="component" value="Unassembled WGS sequence"/>
</dbReference>
<evidence type="ECO:0000313" key="3">
    <source>
        <dbReference type="EMBL" id="PWL08004.1"/>
    </source>
</evidence>
<dbReference type="EMBL" id="LMVN01000007">
    <property type="protein sequence ID" value="PAV07841.1"/>
    <property type="molecule type" value="Genomic_DNA"/>
</dbReference>
<reference evidence="3 5" key="1">
    <citation type="submission" date="2016-04" db="EMBL/GenBank/DDBJ databases">
        <title>Genome sequence of Methanosphaera cuniculi DSM 4103.</title>
        <authorList>
            <person name="Poehlein A."/>
            <person name="Seedorf H."/>
            <person name="Daniel R."/>
        </authorList>
    </citation>
    <scope>NUCLEOTIDE SEQUENCE [LARGE SCALE GENOMIC DNA]</scope>
    <source>
        <strain evidence="3 5">DSM 4103</strain>
    </source>
</reference>
<keyword evidence="1" id="KW-1133">Transmembrane helix</keyword>
<dbReference type="EMBL" id="LWMS01000042">
    <property type="protein sequence ID" value="PWL08004.1"/>
    <property type="molecule type" value="Genomic_DNA"/>
</dbReference>
<dbReference type="RefSeq" id="WP_095608287.1">
    <property type="nucleotide sequence ID" value="NZ_LMVN01000007.1"/>
</dbReference>
<keyword evidence="1" id="KW-0812">Transmembrane</keyword>
<keyword evidence="4" id="KW-1185">Reference proteome</keyword>
<evidence type="ECO:0000313" key="2">
    <source>
        <dbReference type="EMBL" id="PAV07841.1"/>
    </source>
</evidence>